<evidence type="ECO:0000313" key="1">
    <source>
        <dbReference type="EMBL" id="GAT43209.1"/>
    </source>
</evidence>
<sequence length="122" mass="13915">SRPVLAAPHARALGFVVPLSVLRVEPDAEVDEKSEEQDRDRERVCMHGCGTRRRTGRRVMEKVRSGRLREVILRQQPRTRSATARAFAGSRPGYWYPSSRSPYLTTPRWILLKSEEQANAGE</sequence>
<dbReference type="EMBL" id="DF838710">
    <property type="protein sequence ID" value="GAT43209.1"/>
    <property type="molecule type" value="Genomic_DNA"/>
</dbReference>
<proteinExistence type="predicted"/>
<gene>
    <name evidence="1" type="ORF">MCHLO_00898</name>
</gene>
<feature type="non-terminal residue" evidence="1">
    <location>
        <position position="122"/>
    </location>
</feature>
<keyword evidence="2" id="KW-1185">Reference proteome</keyword>
<evidence type="ECO:0000313" key="2">
    <source>
        <dbReference type="Proteomes" id="UP000815677"/>
    </source>
</evidence>
<dbReference type="Proteomes" id="UP000815677">
    <property type="component" value="Unassembled WGS sequence"/>
</dbReference>
<accession>A0ABQ0KYG0</accession>
<organism evidence="1 2">
    <name type="scientific">Mycena chlorophos</name>
    <name type="common">Agaric fungus</name>
    <name type="synonym">Agaricus chlorophos</name>
    <dbReference type="NCBI Taxonomy" id="658473"/>
    <lineage>
        <taxon>Eukaryota</taxon>
        <taxon>Fungi</taxon>
        <taxon>Dikarya</taxon>
        <taxon>Basidiomycota</taxon>
        <taxon>Agaricomycotina</taxon>
        <taxon>Agaricomycetes</taxon>
        <taxon>Agaricomycetidae</taxon>
        <taxon>Agaricales</taxon>
        <taxon>Marasmiineae</taxon>
        <taxon>Mycenaceae</taxon>
        <taxon>Mycena</taxon>
    </lineage>
</organism>
<feature type="non-terminal residue" evidence="1">
    <location>
        <position position="1"/>
    </location>
</feature>
<reference evidence="1" key="1">
    <citation type="submission" date="2014-09" db="EMBL/GenBank/DDBJ databases">
        <title>Genome sequence of the luminous mushroom Mycena chlorophos for searching fungal bioluminescence genes.</title>
        <authorList>
            <person name="Tanaka Y."/>
            <person name="Kasuga D."/>
            <person name="Oba Y."/>
            <person name="Hase S."/>
            <person name="Sato K."/>
            <person name="Oba Y."/>
            <person name="Sakakibara Y."/>
        </authorList>
    </citation>
    <scope>NUCLEOTIDE SEQUENCE</scope>
</reference>
<protein>
    <submittedName>
        <fullName evidence="1">Uncharacterized protein</fullName>
    </submittedName>
</protein>
<name>A0ABQ0KYG0_MYCCL</name>